<reference evidence="3" key="1">
    <citation type="submission" date="2017-04" db="EMBL/GenBank/DDBJ databases">
        <authorList>
            <person name="Varghese N."/>
            <person name="Submissions S."/>
        </authorList>
    </citation>
    <scope>NUCLEOTIDE SEQUENCE [LARGE SCALE GENOMIC DNA]</scope>
</reference>
<evidence type="ECO:0000256" key="1">
    <source>
        <dbReference type="SAM" id="Phobius"/>
    </source>
</evidence>
<organism evidence="2 3">
    <name type="scientific">Altererythrobacter xiamenensis</name>
    <dbReference type="NCBI Taxonomy" id="1316679"/>
    <lineage>
        <taxon>Bacteria</taxon>
        <taxon>Pseudomonadati</taxon>
        <taxon>Pseudomonadota</taxon>
        <taxon>Alphaproteobacteria</taxon>
        <taxon>Sphingomonadales</taxon>
        <taxon>Erythrobacteraceae</taxon>
        <taxon>Altererythrobacter</taxon>
    </lineage>
</organism>
<feature type="transmembrane region" description="Helical" evidence="1">
    <location>
        <begin position="43"/>
        <end position="63"/>
    </location>
</feature>
<name>A0A1Y6F1Y8_9SPHN</name>
<feature type="transmembrane region" description="Helical" evidence="1">
    <location>
        <begin position="109"/>
        <end position="126"/>
    </location>
</feature>
<evidence type="ECO:0000313" key="2">
    <source>
        <dbReference type="EMBL" id="SMQ68847.1"/>
    </source>
</evidence>
<keyword evidence="3" id="KW-1185">Reference proteome</keyword>
<proteinExistence type="predicted"/>
<gene>
    <name evidence="2" type="ORF">SAMN06297468_1124</name>
</gene>
<keyword evidence="1" id="KW-1133">Transmembrane helix</keyword>
<dbReference type="Proteomes" id="UP000194420">
    <property type="component" value="Unassembled WGS sequence"/>
</dbReference>
<sequence>MMKMTIQRLDWFLLLPASAGILMIAEIDPPREVLVEVGPWLKGAVLVGLTALFSLLVAAGSAIDRRCTEEYLFQILANAALVSMATTMLVHLAWIIAKKTLGLPELDSDNIVGILTLGWVISYYWFRLRGIAK</sequence>
<dbReference type="AlphaFoldDB" id="A0A1Y6F1Y8"/>
<evidence type="ECO:0000313" key="3">
    <source>
        <dbReference type="Proteomes" id="UP000194420"/>
    </source>
</evidence>
<dbReference type="OrthoDB" id="9851044at2"/>
<dbReference type="EMBL" id="FXWG01000002">
    <property type="protein sequence ID" value="SMQ68847.1"/>
    <property type="molecule type" value="Genomic_DNA"/>
</dbReference>
<keyword evidence="1" id="KW-0812">Transmembrane</keyword>
<accession>A0A1Y6F1Y8</accession>
<keyword evidence="1" id="KW-0472">Membrane</keyword>
<protein>
    <submittedName>
        <fullName evidence="2">Uncharacterized protein</fullName>
    </submittedName>
</protein>
<feature type="transmembrane region" description="Helical" evidence="1">
    <location>
        <begin position="75"/>
        <end position="97"/>
    </location>
</feature>